<sequence length="327" mass="35934">MVLMENLRRLLPSAASLIVFEAAGRHQNFTRAAGELGMTQAAVSYAIRGLENQLGVPLFHRVHRAVELTEAGEKFHADVSVGLARIQKSAEDIRAKGRETNVTLAASTAFTSMWMLPRLARLREDLPEIDLRIQTSVRDLDLDEEPIPLGIRGGDPSHWPRYHAAVLADEVIQAVATPAYIETHGLPATPADLIRHNLIHLEEPVRRACDWTEWFASAGLAYPAQGKRLAINDYVLVIQAVLAGEGIALGWEHLTARQVRSGALVPVGGHVLKTGQAFYVVWPRSRELNSQARRIRDWLLEEGRSDRSGAETASGHEALQRAAAISG</sequence>
<keyword evidence="3" id="KW-0238">DNA-binding</keyword>
<gene>
    <name evidence="7" type="ORF">CEJ86_00510</name>
</gene>
<dbReference type="Gene3D" id="1.10.10.10">
    <property type="entry name" value="Winged helix-like DNA-binding domain superfamily/Winged helix DNA-binding domain"/>
    <property type="match status" value="1"/>
</dbReference>
<name>A0A2J0Z880_RHIML</name>
<dbReference type="GO" id="GO:0003700">
    <property type="term" value="F:DNA-binding transcription factor activity"/>
    <property type="evidence" value="ECO:0007669"/>
    <property type="project" value="InterPro"/>
</dbReference>
<keyword evidence="4" id="KW-0804">Transcription</keyword>
<dbReference type="Proteomes" id="UP000231987">
    <property type="component" value="Unassembled WGS sequence"/>
</dbReference>
<accession>A0A2J0Z880</accession>
<dbReference type="AlphaFoldDB" id="A0A2J0Z880"/>
<protein>
    <submittedName>
        <fullName evidence="7">LysR family transcriptional regulator</fullName>
    </submittedName>
</protein>
<dbReference type="PANTHER" id="PTHR30537">
    <property type="entry name" value="HTH-TYPE TRANSCRIPTIONAL REGULATOR"/>
    <property type="match status" value="1"/>
</dbReference>
<feature type="domain" description="HTH lysR-type" evidence="6">
    <location>
        <begin position="12"/>
        <end position="69"/>
    </location>
</feature>
<dbReference type="CDD" id="cd08432">
    <property type="entry name" value="PBP2_GcdR_TrpI_HvrB_AmpR_like"/>
    <property type="match status" value="1"/>
</dbReference>
<evidence type="ECO:0000256" key="2">
    <source>
        <dbReference type="ARBA" id="ARBA00023015"/>
    </source>
</evidence>
<proteinExistence type="inferred from homology"/>
<evidence type="ECO:0000256" key="3">
    <source>
        <dbReference type="ARBA" id="ARBA00023125"/>
    </source>
</evidence>
<dbReference type="SUPFAM" id="SSF53850">
    <property type="entry name" value="Periplasmic binding protein-like II"/>
    <property type="match status" value="1"/>
</dbReference>
<dbReference type="PRINTS" id="PR00039">
    <property type="entry name" value="HTHLYSR"/>
</dbReference>
<organism evidence="7 8">
    <name type="scientific">Rhizobium meliloti</name>
    <name type="common">Ensifer meliloti</name>
    <name type="synonym">Sinorhizobium meliloti</name>
    <dbReference type="NCBI Taxonomy" id="382"/>
    <lineage>
        <taxon>Bacteria</taxon>
        <taxon>Pseudomonadati</taxon>
        <taxon>Pseudomonadota</taxon>
        <taxon>Alphaproteobacteria</taxon>
        <taxon>Hyphomicrobiales</taxon>
        <taxon>Rhizobiaceae</taxon>
        <taxon>Sinorhizobium/Ensifer group</taxon>
        <taxon>Sinorhizobium</taxon>
    </lineage>
</organism>
<evidence type="ECO:0000256" key="1">
    <source>
        <dbReference type="ARBA" id="ARBA00009437"/>
    </source>
</evidence>
<dbReference type="InterPro" id="IPR000847">
    <property type="entry name" value="LysR_HTH_N"/>
</dbReference>
<evidence type="ECO:0000256" key="4">
    <source>
        <dbReference type="ARBA" id="ARBA00023163"/>
    </source>
</evidence>
<dbReference type="InterPro" id="IPR036388">
    <property type="entry name" value="WH-like_DNA-bd_sf"/>
</dbReference>
<evidence type="ECO:0000313" key="7">
    <source>
        <dbReference type="EMBL" id="PJR16730.1"/>
    </source>
</evidence>
<comment type="similarity">
    <text evidence="1">Belongs to the LysR transcriptional regulatory family.</text>
</comment>
<keyword evidence="2" id="KW-0805">Transcription regulation</keyword>
<feature type="region of interest" description="Disordered" evidence="5">
    <location>
        <begin position="306"/>
        <end position="327"/>
    </location>
</feature>
<dbReference type="PANTHER" id="PTHR30537:SF74">
    <property type="entry name" value="HTH-TYPE TRANSCRIPTIONAL REGULATOR TRPI"/>
    <property type="match status" value="1"/>
</dbReference>
<dbReference type="PROSITE" id="PS50931">
    <property type="entry name" value="HTH_LYSR"/>
    <property type="match status" value="1"/>
</dbReference>
<dbReference type="Pfam" id="PF00126">
    <property type="entry name" value="HTH_1"/>
    <property type="match status" value="1"/>
</dbReference>
<comment type="caution">
    <text evidence="7">The sequence shown here is derived from an EMBL/GenBank/DDBJ whole genome shotgun (WGS) entry which is preliminary data.</text>
</comment>
<reference evidence="7 8" key="1">
    <citation type="submission" date="2017-06" db="EMBL/GenBank/DDBJ databases">
        <title>Ensifer strains isolated from leguminous trees and herbs display diverse denitrification phenotypes with some acting as strong N2O sinks.</title>
        <authorList>
            <person name="Woliy K."/>
            <person name="Mania D."/>
            <person name="Bakken L.R."/>
            <person name="Frostegard A."/>
        </authorList>
    </citation>
    <scope>NUCLEOTIDE SEQUENCE [LARGE SCALE GENOMIC DNA]</scope>
    <source>
        <strain evidence="7 8">AC50a</strain>
    </source>
</reference>
<evidence type="ECO:0000259" key="6">
    <source>
        <dbReference type="PROSITE" id="PS50931"/>
    </source>
</evidence>
<dbReference type="EMBL" id="NJGD01000001">
    <property type="protein sequence ID" value="PJR16730.1"/>
    <property type="molecule type" value="Genomic_DNA"/>
</dbReference>
<dbReference type="GO" id="GO:0006351">
    <property type="term" value="P:DNA-templated transcription"/>
    <property type="evidence" value="ECO:0007669"/>
    <property type="project" value="TreeGrafter"/>
</dbReference>
<dbReference type="Gene3D" id="3.40.190.10">
    <property type="entry name" value="Periplasmic binding protein-like II"/>
    <property type="match status" value="2"/>
</dbReference>
<dbReference type="GO" id="GO:0043565">
    <property type="term" value="F:sequence-specific DNA binding"/>
    <property type="evidence" value="ECO:0007669"/>
    <property type="project" value="TreeGrafter"/>
</dbReference>
<dbReference type="Pfam" id="PF03466">
    <property type="entry name" value="LysR_substrate"/>
    <property type="match status" value="1"/>
</dbReference>
<dbReference type="InterPro" id="IPR058163">
    <property type="entry name" value="LysR-type_TF_proteobact-type"/>
</dbReference>
<dbReference type="InterPro" id="IPR036390">
    <property type="entry name" value="WH_DNA-bd_sf"/>
</dbReference>
<evidence type="ECO:0000313" key="8">
    <source>
        <dbReference type="Proteomes" id="UP000231987"/>
    </source>
</evidence>
<dbReference type="SUPFAM" id="SSF46785">
    <property type="entry name" value="Winged helix' DNA-binding domain"/>
    <property type="match status" value="1"/>
</dbReference>
<evidence type="ECO:0000256" key="5">
    <source>
        <dbReference type="SAM" id="MobiDB-lite"/>
    </source>
</evidence>
<dbReference type="FunFam" id="1.10.10.10:FF:000001">
    <property type="entry name" value="LysR family transcriptional regulator"/>
    <property type="match status" value="1"/>
</dbReference>
<dbReference type="InterPro" id="IPR005119">
    <property type="entry name" value="LysR_subst-bd"/>
</dbReference>